<evidence type="ECO:0000313" key="1">
    <source>
        <dbReference type="EMBL" id="MEJ6401195.1"/>
    </source>
</evidence>
<protein>
    <submittedName>
        <fullName evidence="1">Acetyl-CoA carboxylase</fullName>
    </submittedName>
</protein>
<dbReference type="Proteomes" id="UP001370590">
    <property type="component" value="Unassembled WGS sequence"/>
</dbReference>
<keyword evidence="2" id="KW-1185">Reference proteome</keyword>
<name>A0ABU8SMQ4_9LACO</name>
<accession>A0ABU8SMQ4</accession>
<gene>
    <name evidence="1" type="ORF">R4146_08600</name>
</gene>
<dbReference type="EMBL" id="JAWMWH010000003">
    <property type="protein sequence ID" value="MEJ6401195.1"/>
    <property type="molecule type" value="Genomic_DNA"/>
</dbReference>
<reference evidence="1 2" key="1">
    <citation type="submission" date="2023-10" db="EMBL/GenBank/DDBJ databases">
        <title>Nicoliella lavandulae sp. nov. isolated from Lavandula angustifolia flowers.</title>
        <authorList>
            <person name="Alcantara C."/>
            <person name="Zuniga M."/>
            <person name="Landete J.M."/>
            <person name="Monedero V."/>
        </authorList>
    </citation>
    <scope>NUCLEOTIDE SEQUENCE [LARGE SCALE GENOMIC DNA]</scope>
    <source>
        <strain evidence="1 2">Es01</strain>
    </source>
</reference>
<proteinExistence type="predicted"/>
<dbReference type="RefSeq" id="WP_339961033.1">
    <property type="nucleotide sequence ID" value="NZ_JAWMWH010000003.1"/>
</dbReference>
<sequence length="103" mass="12728">MGDKEASRHAELIYQRIQPWFKRLPNTRYRLIIVNDVYDHCYNFYIEISRYRTLTRLVPLHELDDYELASLIKVVRNLYHDFHLPAELRNFNDHDKRMLNRCF</sequence>
<evidence type="ECO:0000313" key="2">
    <source>
        <dbReference type="Proteomes" id="UP001370590"/>
    </source>
</evidence>
<comment type="caution">
    <text evidence="1">The sequence shown here is derived from an EMBL/GenBank/DDBJ whole genome shotgun (WGS) entry which is preliminary data.</text>
</comment>
<organism evidence="1 2">
    <name type="scientific">Nicoliella lavandulae</name>
    <dbReference type="NCBI Taxonomy" id="3082954"/>
    <lineage>
        <taxon>Bacteria</taxon>
        <taxon>Bacillati</taxon>
        <taxon>Bacillota</taxon>
        <taxon>Bacilli</taxon>
        <taxon>Lactobacillales</taxon>
        <taxon>Lactobacillaceae</taxon>
        <taxon>Nicoliella</taxon>
    </lineage>
</organism>